<dbReference type="EMBL" id="CADCWP010000058">
    <property type="protein sequence ID" value="CAA9563636.1"/>
    <property type="molecule type" value="Genomic_DNA"/>
</dbReference>
<reference evidence="2" key="1">
    <citation type="submission" date="2020-02" db="EMBL/GenBank/DDBJ databases">
        <authorList>
            <person name="Meier V. D."/>
        </authorList>
    </citation>
    <scope>NUCLEOTIDE SEQUENCE</scope>
    <source>
        <strain evidence="2">AVDCRST_MAG86</strain>
    </source>
</reference>
<accession>A0A6J4UYR7</accession>
<feature type="compositionally biased region" description="Acidic residues" evidence="1">
    <location>
        <begin position="26"/>
        <end position="36"/>
    </location>
</feature>
<sequence>MTPEGTVSVGAHTPETEATPLPPEPFADELPPDFWEDTLLPPDTLQADPDRRFQAPSDTPSQSAAKPLEGTLESDPRFILLQELFPGRISDWQSAETPASAAVEGTDDAPEAPETVDLEEGLDTDEAN</sequence>
<name>A0A6J4UYR7_9DEIN</name>
<dbReference type="AlphaFoldDB" id="A0A6J4UYR7"/>
<protein>
    <submittedName>
        <fullName evidence="2">Uncharacterized protein</fullName>
    </submittedName>
</protein>
<evidence type="ECO:0000256" key="1">
    <source>
        <dbReference type="SAM" id="MobiDB-lite"/>
    </source>
</evidence>
<feature type="compositionally biased region" description="Acidic residues" evidence="1">
    <location>
        <begin position="105"/>
        <end position="128"/>
    </location>
</feature>
<organism evidence="2">
    <name type="scientific">uncultured Truepera sp</name>
    <dbReference type="NCBI Taxonomy" id="543023"/>
    <lineage>
        <taxon>Bacteria</taxon>
        <taxon>Thermotogati</taxon>
        <taxon>Deinococcota</taxon>
        <taxon>Deinococci</taxon>
        <taxon>Trueperales</taxon>
        <taxon>Trueperaceae</taxon>
        <taxon>Truepera</taxon>
        <taxon>environmental samples</taxon>
    </lineage>
</organism>
<gene>
    <name evidence="2" type="ORF">AVDCRST_MAG86-847</name>
</gene>
<evidence type="ECO:0000313" key="2">
    <source>
        <dbReference type="EMBL" id="CAA9563636.1"/>
    </source>
</evidence>
<proteinExistence type="predicted"/>
<feature type="region of interest" description="Disordered" evidence="1">
    <location>
        <begin position="91"/>
        <end position="128"/>
    </location>
</feature>
<feature type="region of interest" description="Disordered" evidence="1">
    <location>
        <begin position="1"/>
        <end position="71"/>
    </location>
</feature>